<evidence type="ECO:0000313" key="4">
    <source>
        <dbReference type="Proteomes" id="UP000007431"/>
    </source>
</evidence>
<dbReference type="AlphaFoldDB" id="D8Q6F8"/>
<feature type="compositionally biased region" description="Pro residues" evidence="1">
    <location>
        <begin position="258"/>
        <end position="268"/>
    </location>
</feature>
<feature type="region of interest" description="Disordered" evidence="1">
    <location>
        <begin position="255"/>
        <end position="333"/>
    </location>
</feature>
<feature type="transmembrane region" description="Helical" evidence="2">
    <location>
        <begin position="179"/>
        <end position="200"/>
    </location>
</feature>
<dbReference type="VEuPathDB" id="FungiDB:SCHCODRAFT_02627751"/>
<evidence type="ECO:0000256" key="2">
    <source>
        <dbReference type="SAM" id="Phobius"/>
    </source>
</evidence>
<evidence type="ECO:0000313" key="3">
    <source>
        <dbReference type="EMBL" id="EFI96630.1"/>
    </source>
</evidence>
<dbReference type="HOGENOM" id="CLU_063096_0_0_1"/>
<accession>D8Q6F8</accession>
<reference evidence="3 4" key="1">
    <citation type="journal article" date="2010" name="Nat. Biotechnol.">
        <title>Genome sequence of the model mushroom Schizophyllum commune.</title>
        <authorList>
            <person name="Ohm R.A."/>
            <person name="de Jong J.F."/>
            <person name="Lugones L.G."/>
            <person name="Aerts A."/>
            <person name="Kothe E."/>
            <person name="Stajich J.E."/>
            <person name="de Vries R.P."/>
            <person name="Record E."/>
            <person name="Levasseur A."/>
            <person name="Baker S.E."/>
            <person name="Bartholomew K.A."/>
            <person name="Coutinho P.M."/>
            <person name="Erdmann S."/>
            <person name="Fowler T.J."/>
            <person name="Gathman A.C."/>
            <person name="Lombard V."/>
            <person name="Henrissat B."/>
            <person name="Knabe N."/>
            <person name="Kuees U."/>
            <person name="Lilly W.W."/>
            <person name="Lindquist E."/>
            <person name="Lucas S."/>
            <person name="Magnuson J.K."/>
            <person name="Piumi F."/>
            <person name="Raudaskoski M."/>
            <person name="Salamov A."/>
            <person name="Schmutz J."/>
            <person name="Schwarze F.W.M.R."/>
            <person name="vanKuyk P.A."/>
            <person name="Horton J.S."/>
            <person name="Grigoriev I.V."/>
            <person name="Woesten H.A.B."/>
        </authorList>
    </citation>
    <scope>NUCLEOTIDE SEQUENCE [LARGE SCALE GENOMIC DNA]</scope>
    <source>
        <strain evidence="4">H4-8 / FGSC 9210</strain>
    </source>
</reference>
<feature type="compositionally biased region" description="Basic and acidic residues" evidence="1">
    <location>
        <begin position="275"/>
        <end position="322"/>
    </location>
</feature>
<dbReference type="Proteomes" id="UP000007431">
    <property type="component" value="Unassembled WGS sequence"/>
</dbReference>
<organism evidence="4">
    <name type="scientific">Schizophyllum commune (strain H4-8 / FGSC 9210)</name>
    <name type="common">Split gill fungus</name>
    <dbReference type="NCBI Taxonomy" id="578458"/>
    <lineage>
        <taxon>Eukaryota</taxon>
        <taxon>Fungi</taxon>
        <taxon>Dikarya</taxon>
        <taxon>Basidiomycota</taxon>
        <taxon>Agaricomycotina</taxon>
        <taxon>Agaricomycetes</taxon>
        <taxon>Agaricomycetidae</taxon>
        <taxon>Agaricales</taxon>
        <taxon>Schizophyllaceae</taxon>
        <taxon>Schizophyllum</taxon>
    </lineage>
</organism>
<dbReference type="eggNOG" id="ENOG502S4RX">
    <property type="taxonomic scope" value="Eukaryota"/>
</dbReference>
<dbReference type="OMA" id="AWDHDSW"/>
<feature type="transmembrane region" description="Helical" evidence="2">
    <location>
        <begin position="61"/>
        <end position="87"/>
    </location>
</feature>
<proteinExistence type="predicted"/>
<feature type="transmembrane region" description="Helical" evidence="2">
    <location>
        <begin position="99"/>
        <end position="121"/>
    </location>
</feature>
<keyword evidence="2" id="KW-1133">Transmembrane helix</keyword>
<feature type="transmembrane region" description="Helical" evidence="2">
    <location>
        <begin position="29"/>
        <end position="49"/>
    </location>
</feature>
<keyword evidence="2" id="KW-0472">Membrane</keyword>
<keyword evidence="4" id="KW-1185">Reference proteome</keyword>
<evidence type="ECO:0000256" key="1">
    <source>
        <dbReference type="SAM" id="MobiDB-lite"/>
    </source>
</evidence>
<name>D8Q6F8_SCHCM</name>
<keyword evidence="2" id="KW-0812">Transmembrane</keyword>
<protein>
    <submittedName>
        <fullName evidence="3">Uncharacterized protein</fullName>
    </submittedName>
</protein>
<dbReference type="InParanoid" id="D8Q6F8"/>
<sequence>MSTRPPPPQGAPPPYAFVNRVYQRNLRPIVLTTTFLAGLYALFLTVGAFRSVGSERDNTNLHALVNFSIAIGALSAFALAIEIFGFASALLQRVPLVRIYALLSAFTTLIVIAGGIVRLIVHFHFKDAIIDECSTLTEGQDVYTYPFGFWGPVHEEQVSEAEASRWCKAHWDHDSWGEVIELLITTFLALLFSMIAFAFYRQLLDPASPANASRAPSNEFRSGQAAHYAPPYNASVPGLGYGYGQPAYGQPAYGQPMYAPPAGPPPGFMGPDKGFGAEHDDPFEPPKYSGEGRRSADAKDAEWDYGVRDAKDPFADGERDVTSRPGPGGRDAF</sequence>
<dbReference type="EMBL" id="GL377307">
    <property type="protein sequence ID" value="EFI96630.1"/>
    <property type="molecule type" value="Genomic_DNA"/>
</dbReference>
<gene>
    <name evidence="3" type="ORF">SCHCODRAFT_16286</name>
</gene>